<feature type="transmembrane region" description="Helical" evidence="1">
    <location>
        <begin position="6"/>
        <end position="24"/>
    </location>
</feature>
<reference evidence="2 3" key="1">
    <citation type="submission" date="2019-02" db="EMBL/GenBank/DDBJ databases">
        <title>Bacterial novel species Emticicia sp. 17J42-9 isolated from soil.</title>
        <authorList>
            <person name="Jung H.-Y."/>
        </authorList>
    </citation>
    <scope>NUCLEOTIDE SEQUENCE [LARGE SCALE GENOMIC DNA]</scope>
    <source>
        <strain evidence="2 3">17J42-9</strain>
    </source>
</reference>
<comment type="caution">
    <text evidence="2">The sequence shown here is derived from an EMBL/GenBank/DDBJ whole genome shotgun (WGS) entry which is preliminary data.</text>
</comment>
<proteinExistence type="predicted"/>
<protein>
    <recommendedName>
        <fullName evidence="4">Peptidoglycan-binding protein</fullName>
    </recommendedName>
</protein>
<dbReference type="EMBL" id="SEWF01000009">
    <property type="protein sequence ID" value="RYU96139.1"/>
    <property type="molecule type" value="Genomic_DNA"/>
</dbReference>
<dbReference type="Proteomes" id="UP000293162">
    <property type="component" value="Unassembled WGS sequence"/>
</dbReference>
<name>A0A4Q5M298_9BACT</name>
<evidence type="ECO:0000256" key="1">
    <source>
        <dbReference type="SAM" id="Phobius"/>
    </source>
</evidence>
<keyword evidence="3" id="KW-1185">Reference proteome</keyword>
<dbReference type="AlphaFoldDB" id="A0A4Q5M298"/>
<keyword evidence="1" id="KW-0812">Transmembrane</keyword>
<evidence type="ECO:0008006" key="4">
    <source>
        <dbReference type="Google" id="ProtNLM"/>
    </source>
</evidence>
<dbReference type="RefSeq" id="WP_130020430.1">
    <property type="nucleotide sequence ID" value="NZ_SEWF01000009.1"/>
</dbReference>
<dbReference type="InterPro" id="IPR023346">
    <property type="entry name" value="Lysozyme-like_dom_sf"/>
</dbReference>
<dbReference type="OrthoDB" id="672438at2"/>
<accession>A0A4Q5M298</accession>
<keyword evidence="1" id="KW-1133">Transmembrane helix</keyword>
<dbReference type="Gene3D" id="1.20.141.10">
    <property type="entry name" value="Chitosanase, subunit A, domain 1"/>
    <property type="match status" value="1"/>
</dbReference>
<evidence type="ECO:0000313" key="3">
    <source>
        <dbReference type="Proteomes" id="UP000293162"/>
    </source>
</evidence>
<dbReference type="SUPFAM" id="SSF53955">
    <property type="entry name" value="Lysozyme-like"/>
    <property type="match status" value="1"/>
</dbReference>
<gene>
    <name evidence="2" type="ORF">EWM59_07975</name>
</gene>
<keyword evidence="1" id="KW-0472">Membrane</keyword>
<organism evidence="2 3">
    <name type="scientific">Emticicia agri</name>
    <dbReference type="NCBI Taxonomy" id="2492393"/>
    <lineage>
        <taxon>Bacteria</taxon>
        <taxon>Pseudomonadati</taxon>
        <taxon>Bacteroidota</taxon>
        <taxon>Cytophagia</taxon>
        <taxon>Cytophagales</taxon>
        <taxon>Leadbetterellaceae</taxon>
        <taxon>Emticicia</taxon>
    </lineage>
</organism>
<evidence type="ECO:0000313" key="2">
    <source>
        <dbReference type="EMBL" id="RYU96139.1"/>
    </source>
</evidence>
<sequence>MNPKKVIFTLLAITCLSFVCVIFINNGASFNKYAPKLLRFEGDGYGIHKPIWGDKMFTKEEALYIHRHYYWNRYLGNHFKDQTVAEVFIDHLINAGEGEKKRNVKAFEKIIGAEENGILSLADVALANSFEKPEDIVNPYVDYRLRYYRTRKDAKKNRGWFKRAKSFYIEPEPEVEPEENVMEDYIVLPKAK</sequence>